<dbReference type="PROSITE" id="PS51192">
    <property type="entry name" value="HELICASE_ATP_BIND_1"/>
    <property type="match status" value="1"/>
</dbReference>
<dbReference type="GO" id="GO:0004386">
    <property type="term" value="F:helicase activity"/>
    <property type="evidence" value="ECO:0007669"/>
    <property type="project" value="UniProtKB-KW"/>
</dbReference>
<reference evidence="4" key="1">
    <citation type="submission" date="2024-06" db="EMBL/GenBank/DDBJ databases">
        <title>Biodegradation of dimethachlon by Arthrobacter sp. K5: mechanistic insights and ecological implications.</title>
        <authorList>
            <person name="Hu S."/>
            <person name="Lu P."/>
        </authorList>
    </citation>
    <scope>NUCLEOTIDE SEQUENCE</scope>
    <source>
        <strain evidence="4">K5</strain>
    </source>
</reference>
<dbReference type="SMART" id="SM00490">
    <property type="entry name" value="HELICc"/>
    <property type="match status" value="1"/>
</dbReference>
<feature type="domain" description="Helicase ATP-binding" evidence="2">
    <location>
        <begin position="168"/>
        <end position="326"/>
    </location>
</feature>
<dbReference type="PROSITE" id="PS51194">
    <property type="entry name" value="HELICASE_CTER"/>
    <property type="match status" value="1"/>
</dbReference>
<organism evidence="4">
    <name type="scientific">Arthrobacter sp. K5</name>
    <dbReference type="NCBI Taxonomy" id="2839623"/>
    <lineage>
        <taxon>Bacteria</taxon>
        <taxon>Bacillati</taxon>
        <taxon>Actinomycetota</taxon>
        <taxon>Actinomycetes</taxon>
        <taxon>Micrococcales</taxon>
        <taxon>Micrococcaceae</taxon>
        <taxon>Arthrobacter</taxon>
    </lineage>
</organism>
<dbReference type="Gene3D" id="3.40.50.10810">
    <property type="entry name" value="Tandem AAA-ATPase domain"/>
    <property type="match status" value="1"/>
</dbReference>
<dbReference type="SUPFAM" id="SSF52540">
    <property type="entry name" value="P-loop containing nucleoside triphosphate hydrolases"/>
    <property type="match status" value="2"/>
</dbReference>
<dbReference type="InterPro" id="IPR027417">
    <property type="entry name" value="P-loop_NTPase"/>
</dbReference>
<evidence type="ECO:0000256" key="1">
    <source>
        <dbReference type="ARBA" id="ARBA00022801"/>
    </source>
</evidence>
<dbReference type="InterPro" id="IPR000330">
    <property type="entry name" value="SNF2_N"/>
</dbReference>
<keyword evidence="4" id="KW-0067">ATP-binding</keyword>
<dbReference type="GO" id="GO:0005524">
    <property type="term" value="F:ATP binding"/>
    <property type="evidence" value="ECO:0007669"/>
    <property type="project" value="InterPro"/>
</dbReference>
<name>A0AAU8ENK2_9MICC</name>
<dbReference type="AlphaFoldDB" id="A0AAU8ENK2"/>
<dbReference type="InterPro" id="IPR049730">
    <property type="entry name" value="SNF2/RAD54-like_C"/>
</dbReference>
<dbReference type="Pfam" id="PF00271">
    <property type="entry name" value="Helicase_C"/>
    <property type="match status" value="1"/>
</dbReference>
<keyword evidence="1 4" id="KW-0378">Hydrolase</keyword>
<dbReference type="CDD" id="cd18793">
    <property type="entry name" value="SF2_C_SNF"/>
    <property type="match status" value="1"/>
</dbReference>
<evidence type="ECO:0000259" key="3">
    <source>
        <dbReference type="PROSITE" id="PS51194"/>
    </source>
</evidence>
<keyword evidence="4" id="KW-0547">Nucleotide-binding</keyword>
<dbReference type="GO" id="GO:0016787">
    <property type="term" value="F:hydrolase activity"/>
    <property type="evidence" value="ECO:0007669"/>
    <property type="project" value="UniProtKB-KW"/>
</dbReference>
<dbReference type="PANTHER" id="PTHR10799">
    <property type="entry name" value="SNF2/RAD54 HELICASE FAMILY"/>
    <property type="match status" value="1"/>
</dbReference>
<dbReference type="Pfam" id="PF00176">
    <property type="entry name" value="SNF2-rel_dom"/>
    <property type="match status" value="1"/>
</dbReference>
<dbReference type="RefSeq" id="WP_353711480.1">
    <property type="nucleotide sequence ID" value="NZ_CP159279.1"/>
</dbReference>
<keyword evidence="4" id="KW-0347">Helicase</keyword>
<dbReference type="InterPro" id="IPR014001">
    <property type="entry name" value="Helicase_ATP-bd"/>
</dbReference>
<evidence type="ECO:0000313" key="4">
    <source>
        <dbReference type="EMBL" id="XCH11023.1"/>
    </source>
</evidence>
<feature type="domain" description="Helicase C-terminal" evidence="3">
    <location>
        <begin position="432"/>
        <end position="592"/>
    </location>
</feature>
<protein>
    <submittedName>
        <fullName evidence="4">DEAD/DEAH box helicase</fullName>
        <ecNumber evidence="4">3.6.4.-</ecNumber>
    </submittedName>
</protein>
<accession>A0AAU8ENK2</accession>
<gene>
    <name evidence="4" type="ORF">ABRP34_19810</name>
</gene>
<proteinExistence type="predicted"/>
<dbReference type="Gene3D" id="3.40.50.300">
    <property type="entry name" value="P-loop containing nucleotide triphosphate hydrolases"/>
    <property type="match status" value="1"/>
</dbReference>
<dbReference type="EMBL" id="CP159279">
    <property type="protein sequence ID" value="XCH11023.1"/>
    <property type="molecule type" value="Genomic_DNA"/>
</dbReference>
<sequence>MKGIDVWSAEYEGLQEIGGSKCNRPSSDLPHLDFSADLLQLQPVLLSADSGGSYLALRAVNAADQPLVDTWPATDQKIIGSQWFATDQGHFDRTAKALGSRGIVLSQELSEAQELWLLWHSELDVEYFEGEHPKGVVQARPEALRSVPGELVDAVLYPYQATGVSKLTSMATQGLGCLLADEMGLGKTIQAIALMSWMTRNNGSPSLVVAPSSTTANWCRELSRFAPHLSIYEHAGPQRTGDPSVLRGFDVVVTSFDLLIRDEFMLRAIKWTAISVDEAQNIKNPQAQRSQVLKRLNSRTIIAITGTPIENSLTDLWSIMALVAPDHLSSLDDFKIQYPDEALAALELGRRVAPLIIRRRVSEVADDLPARTDSAVPVHASNLLALEYERIRLDESMPPLAKVGYLRQACSSLRCLDGANPPITTGNPKYERALQIIAEAFSRDCKVLLFASFTSTIDEIQQDLLSRFTSAFVSRLDGQVPIRERQSKIDEFTHFPGPAILVLNPKAAGVGINIQAANYVIHFTPEWNPATIDQASARSYRRGQDKPVFVYSLYYKDTVEELMLERVQAKRVLSAHGLKAAEELPSTRELEEMLMRSPKGSSI</sequence>
<dbReference type="EC" id="3.6.4.-" evidence="4"/>
<dbReference type="SMART" id="SM00487">
    <property type="entry name" value="DEXDc"/>
    <property type="match status" value="1"/>
</dbReference>
<evidence type="ECO:0000259" key="2">
    <source>
        <dbReference type="PROSITE" id="PS51192"/>
    </source>
</evidence>
<dbReference type="InterPro" id="IPR038718">
    <property type="entry name" value="SNF2-like_sf"/>
</dbReference>
<dbReference type="InterPro" id="IPR001650">
    <property type="entry name" value="Helicase_C-like"/>
</dbReference>